<keyword evidence="5" id="KW-0571">Peptide transport</keyword>
<evidence type="ECO:0000256" key="6">
    <source>
        <dbReference type="ARBA" id="ARBA00022927"/>
    </source>
</evidence>
<name>A0A0G4NQ50_VERLO</name>
<evidence type="ECO:0000256" key="4">
    <source>
        <dbReference type="ARBA" id="ARBA00022692"/>
    </source>
</evidence>
<comment type="subcellular location">
    <subcellularLocation>
        <location evidence="1">Membrane</location>
        <topology evidence="1">Multi-pass membrane protein</topology>
    </subcellularLocation>
</comment>
<evidence type="ECO:0000256" key="3">
    <source>
        <dbReference type="ARBA" id="ARBA00022448"/>
    </source>
</evidence>
<dbReference type="InterPro" id="IPR004813">
    <property type="entry name" value="OPT"/>
</dbReference>
<dbReference type="GO" id="GO:0016020">
    <property type="term" value="C:membrane"/>
    <property type="evidence" value="ECO:0007669"/>
    <property type="project" value="UniProtKB-SubCell"/>
</dbReference>
<dbReference type="GO" id="GO:0015031">
    <property type="term" value="P:protein transport"/>
    <property type="evidence" value="ECO:0007669"/>
    <property type="project" value="UniProtKB-KW"/>
</dbReference>
<evidence type="ECO:0000256" key="8">
    <source>
        <dbReference type="ARBA" id="ARBA00023136"/>
    </source>
</evidence>
<comment type="similarity">
    <text evidence="2">Belongs to the oligopeptide OPT transporter family.</text>
</comment>
<evidence type="ECO:0000256" key="2">
    <source>
        <dbReference type="ARBA" id="ARBA00008807"/>
    </source>
</evidence>
<keyword evidence="4 9" id="KW-0812">Transmembrane</keyword>
<protein>
    <submittedName>
        <fullName evidence="10">Uncharacterized protein</fullName>
    </submittedName>
</protein>
<keyword evidence="7 9" id="KW-1133">Transmembrane helix</keyword>
<keyword evidence="8 9" id="KW-0472">Membrane</keyword>
<dbReference type="PANTHER" id="PTHR22601">
    <property type="entry name" value="ISP4 LIKE PROTEIN"/>
    <property type="match status" value="1"/>
</dbReference>
<evidence type="ECO:0000313" key="11">
    <source>
        <dbReference type="Proteomes" id="UP000045706"/>
    </source>
</evidence>
<evidence type="ECO:0000256" key="5">
    <source>
        <dbReference type="ARBA" id="ARBA00022856"/>
    </source>
</evidence>
<dbReference type="Pfam" id="PF03169">
    <property type="entry name" value="OPT"/>
    <property type="match status" value="1"/>
</dbReference>
<proteinExistence type="inferred from homology"/>
<dbReference type="AlphaFoldDB" id="A0A0G4NQ50"/>
<sequence length="90" mass="9954">MSRALSFVADLKFGHYMKIPPRTMFWAQVVSTTISCVIQIFVLNGALQRVEGVCTPEQVDRFTCPGARVFFAASVIWGLLGPARMFSPGQ</sequence>
<keyword evidence="3" id="KW-0813">Transport</keyword>
<dbReference type="GO" id="GO:0035673">
    <property type="term" value="F:oligopeptide transmembrane transporter activity"/>
    <property type="evidence" value="ECO:0007669"/>
    <property type="project" value="InterPro"/>
</dbReference>
<evidence type="ECO:0000313" key="10">
    <source>
        <dbReference type="EMBL" id="CRK48585.1"/>
    </source>
</evidence>
<evidence type="ECO:0000256" key="1">
    <source>
        <dbReference type="ARBA" id="ARBA00004141"/>
    </source>
</evidence>
<gene>
    <name evidence="10" type="ORF">BN1723_020594</name>
</gene>
<reference evidence="11" key="1">
    <citation type="submission" date="2015-05" db="EMBL/GenBank/DDBJ databases">
        <authorList>
            <person name="Fogelqvist Johan"/>
        </authorList>
    </citation>
    <scope>NUCLEOTIDE SEQUENCE [LARGE SCALE GENOMIC DNA]</scope>
</reference>
<dbReference type="EMBL" id="CVQI01037707">
    <property type="protein sequence ID" value="CRK48585.1"/>
    <property type="molecule type" value="Genomic_DNA"/>
</dbReference>
<feature type="transmembrane region" description="Helical" evidence="9">
    <location>
        <begin position="67"/>
        <end position="86"/>
    </location>
</feature>
<dbReference type="Proteomes" id="UP000045706">
    <property type="component" value="Unassembled WGS sequence"/>
</dbReference>
<feature type="non-terminal residue" evidence="10">
    <location>
        <position position="90"/>
    </location>
</feature>
<evidence type="ECO:0000256" key="9">
    <source>
        <dbReference type="SAM" id="Phobius"/>
    </source>
</evidence>
<accession>A0A0G4NQ50</accession>
<dbReference type="InterPro" id="IPR004648">
    <property type="entry name" value="Oligpept_transpt"/>
</dbReference>
<evidence type="ECO:0000256" key="7">
    <source>
        <dbReference type="ARBA" id="ARBA00022989"/>
    </source>
</evidence>
<organism evidence="10 11">
    <name type="scientific">Verticillium longisporum</name>
    <name type="common">Verticillium dahliae var. longisporum</name>
    <dbReference type="NCBI Taxonomy" id="100787"/>
    <lineage>
        <taxon>Eukaryota</taxon>
        <taxon>Fungi</taxon>
        <taxon>Dikarya</taxon>
        <taxon>Ascomycota</taxon>
        <taxon>Pezizomycotina</taxon>
        <taxon>Sordariomycetes</taxon>
        <taxon>Hypocreomycetidae</taxon>
        <taxon>Glomerellales</taxon>
        <taxon>Plectosphaerellaceae</taxon>
        <taxon>Verticillium</taxon>
    </lineage>
</organism>
<keyword evidence="6" id="KW-0653">Protein transport</keyword>
<feature type="transmembrane region" description="Helical" evidence="9">
    <location>
        <begin position="25"/>
        <end position="47"/>
    </location>
</feature>